<reference evidence="1 2" key="1">
    <citation type="submission" date="2016-06" db="EMBL/GenBank/DDBJ databases">
        <title>The Draft Genome Sequence and Annotation of the Desert Woodrat Neotoma lepida.</title>
        <authorList>
            <person name="Campbell M."/>
            <person name="Oakeson K.F."/>
            <person name="Yandell M."/>
            <person name="Halpert J.R."/>
            <person name="Dearing D."/>
        </authorList>
    </citation>
    <scope>NUCLEOTIDE SEQUENCE [LARGE SCALE GENOMIC DNA]</scope>
    <source>
        <strain evidence="1">417</strain>
        <tissue evidence="1">Liver</tissue>
    </source>
</reference>
<organism evidence="1 2">
    <name type="scientific">Neotoma lepida</name>
    <name type="common">Desert woodrat</name>
    <dbReference type="NCBI Taxonomy" id="56216"/>
    <lineage>
        <taxon>Eukaryota</taxon>
        <taxon>Metazoa</taxon>
        <taxon>Chordata</taxon>
        <taxon>Craniata</taxon>
        <taxon>Vertebrata</taxon>
        <taxon>Euteleostomi</taxon>
        <taxon>Mammalia</taxon>
        <taxon>Eutheria</taxon>
        <taxon>Euarchontoglires</taxon>
        <taxon>Glires</taxon>
        <taxon>Rodentia</taxon>
        <taxon>Myomorpha</taxon>
        <taxon>Muroidea</taxon>
        <taxon>Cricetidae</taxon>
        <taxon>Neotominae</taxon>
        <taxon>Neotoma</taxon>
    </lineage>
</organism>
<dbReference type="EMBL" id="LZPO01107936">
    <property type="protein sequence ID" value="OBS59921.1"/>
    <property type="molecule type" value="Genomic_DNA"/>
</dbReference>
<name>A0A1A6G171_NEOLE</name>
<protein>
    <submittedName>
        <fullName evidence="1">Uncharacterized protein</fullName>
    </submittedName>
</protein>
<keyword evidence="2" id="KW-1185">Reference proteome</keyword>
<dbReference type="Proteomes" id="UP000092124">
    <property type="component" value="Unassembled WGS sequence"/>
</dbReference>
<dbReference type="AlphaFoldDB" id="A0A1A6G171"/>
<accession>A0A1A6G171</accession>
<proteinExistence type="predicted"/>
<sequence length="91" mass="9632">MELTLPPLLVLEGKIEAAGPEAASPAQGLPNYLLTVMPGGGILGQEGLNWAQVVHVGVSGQRLPFRLQAADTQEEILAQASSEDRRDLVQC</sequence>
<evidence type="ECO:0000313" key="1">
    <source>
        <dbReference type="EMBL" id="OBS59921.1"/>
    </source>
</evidence>
<evidence type="ECO:0000313" key="2">
    <source>
        <dbReference type="Proteomes" id="UP000092124"/>
    </source>
</evidence>
<gene>
    <name evidence="1" type="ORF">A6R68_08952</name>
</gene>
<comment type="caution">
    <text evidence="1">The sequence shown here is derived from an EMBL/GenBank/DDBJ whole genome shotgun (WGS) entry which is preliminary data.</text>
</comment>